<evidence type="ECO:0008006" key="3">
    <source>
        <dbReference type="Google" id="ProtNLM"/>
    </source>
</evidence>
<dbReference type="EMBL" id="NGJY01000002">
    <property type="protein sequence ID" value="RSU03574.1"/>
    <property type="molecule type" value="Genomic_DNA"/>
</dbReference>
<dbReference type="OrthoDB" id="2167788at2"/>
<dbReference type="SUPFAM" id="SSF158622">
    <property type="entry name" value="YheA/YmcA-like"/>
    <property type="match status" value="1"/>
</dbReference>
<dbReference type="PANTHER" id="PTHR38448:SF1">
    <property type="entry name" value="YLBF FAMILY REGULATOR"/>
    <property type="match status" value="1"/>
</dbReference>
<name>A0A430A940_9ENTE</name>
<dbReference type="InterPro" id="IPR016783">
    <property type="entry name" value="Biofilm_formation_YmcA"/>
</dbReference>
<dbReference type="InterPro" id="IPR023378">
    <property type="entry name" value="YheA/YmcA-like_dom_sf"/>
</dbReference>
<protein>
    <recommendedName>
        <fullName evidence="3">YlbF family regulator</fullName>
    </recommendedName>
</protein>
<dbReference type="Proteomes" id="UP000287101">
    <property type="component" value="Unassembled WGS sequence"/>
</dbReference>
<dbReference type="Pfam" id="PF06133">
    <property type="entry name" value="Com_YlbF"/>
    <property type="match status" value="1"/>
</dbReference>
<dbReference type="AlphaFoldDB" id="A0A430A940"/>
<dbReference type="PANTHER" id="PTHR38448">
    <property type="entry name" value="REGULATORY PROTEIN YLBF-RELATED"/>
    <property type="match status" value="1"/>
</dbReference>
<dbReference type="InterPro" id="IPR052767">
    <property type="entry name" value="Bact_com_dev_regulator"/>
</dbReference>
<dbReference type="PIRSF" id="PIRSF021287">
    <property type="entry name" value="Biofilm_formation_YmcA"/>
    <property type="match status" value="1"/>
</dbReference>
<dbReference type="InterPro" id="IPR010368">
    <property type="entry name" value="Com_YlbF"/>
</dbReference>
<keyword evidence="2" id="KW-1185">Reference proteome</keyword>
<dbReference type="RefSeq" id="WP_126831783.1">
    <property type="nucleotide sequence ID" value="NZ_CBCRYB010000001.1"/>
</dbReference>
<sequence>MSDNGPKISDKKVEQALNSLITLLNQSEIIRDYKAIEAKVEGHEGLVALVEEIKAKQKDAVKFAHYGKPEAEKVALKEADRLTEEFDTHPLVIRYREKLIEANDLLQHLTKRFETKFNHHLEADMLDFIKNETIGTKE</sequence>
<proteinExistence type="predicted"/>
<accession>A0A430A940</accession>
<evidence type="ECO:0000313" key="1">
    <source>
        <dbReference type="EMBL" id="RSU03574.1"/>
    </source>
</evidence>
<reference evidence="1 2" key="1">
    <citation type="submission" date="2017-05" db="EMBL/GenBank/DDBJ databases">
        <title>Vagococcus spp. assemblies.</title>
        <authorList>
            <person name="Gulvik C.A."/>
        </authorList>
    </citation>
    <scope>NUCLEOTIDE SEQUENCE [LARGE SCALE GENOMIC DNA]</scope>
    <source>
        <strain evidence="1 2">CCUG 41755</strain>
    </source>
</reference>
<comment type="caution">
    <text evidence="1">The sequence shown here is derived from an EMBL/GenBank/DDBJ whole genome shotgun (WGS) entry which is preliminary data.</text>
</comment>
<dbReference type="Gene3D" id="1.20.1500.10">
    <property type="entry name" value="YheA/YmcA-like"/>
    <property type="match status" value="1"/>
</dbReference>
<evidence type="ECO:0000313" key="2">
    <source>
        <dbReference type="Proteomes" id="UP000287101"/>
    </source>
</evidence>
<organism evidence="1 2">
    <name type="scientific">Vagococcus fessus</name>
    <dbReference type="NCBI Taxonomy" id="120370"/>
    <lineage>
        <taxon>Bacteria</taxon>
        <taxon>Bacillati</taxon>
        <taxon>Bacillota</taxon>
        <taxon>Bacilli</taxon>
        <taxon>Lactobacillales</taxon>
        <taxon>Enterococcaceae</taxon>
        <taxon>Vagococcus</taxon>
    </lineage>
</organism>
<gene>
    <name evidence="1" type="ORF">CBF31_07635</name>
</gene>